<sequence>MKMKTMLVKLKSNEVDWTNDTTLYEEGASIARGGEEQLDKKLDVQLDMELAMKLEMKTSHGSEGGEEACARKKMRSAAPPGRPPRRRARSKVRSNRAPDQPSPTPTRFPTGANRAPSSKPGALAWSPPGARPGFDRISPVPGPIDRLEYEALRYEMRREFRTQDDELRGTVQEISQKVDATNETVTTMQDQMTDIQRSLQVLQLAIDNLTQQQQLEDEDPELQDEARGVGRGVGRGNRGHGFVELGARRVPPQQQDDGLGKPKFSVPKFEGGADIE</sequence>
<dbReference type="AlphaFoldDB" id="A0AAD8U016"/>
<name>A0AAD8U016_LOLMU</name>
<comment type="caution">
    <text evidence="2">The sequence shown here is derived from an EMBL/GenBank/DDBJ whole genome shotgun (WGS) entry which is preliminary data.</text>
</comment>
<proteinExistence type="predicted"/>
<dbReference type="EMBL" id="JAUUTY010000001">
    <property type="protein sequence ID" value="KAK1695024.1"/>
    <property type="molecule type" value="Genomic_DNA"/>
</dbReference>
<dbReference type="Proteomes" id="UP001231189">
    <property type="component" value="Unassembled WGS sequence"/>
</dbReference>
<keyword evidence="3" id="KW-1185">Reference proteome</keyword>
<feature type="region of interest" description="Disordered" evidence="1">
    <location>
        <begin position="212"/>
        <end position="276"/>
    </location>
</feature>
<evidence type="ECO:0000313" key="3">
    <source>
        <dbReference type="Proteomes" id="UP001231189"/>
    </source>
</evidence>
<feature type="region of interest" description="Disordered" evidence="1">
    <location>
        <begin position="55"/>
        <end position="142"/>
    </location>
</feature>
<evidence type="ECO:0000256" key="1">
    <source>
        <dbReference type="SAM" id="MobiDB-lite"/>
    </source>
</evidence>
<protein>
    <submittedName>
        <fullName evidence="2">Uncharacterized protein</fullName>
    </submittedName>
</protein>
<gene>
    <name evidence="2" type="ORF">QYE76_011721</name>
</gene>
<reference evidence="2" key="1">
    <citation type="submission" date="2023-07" db="EMBL/GenBank/DDBJ databases">
        <title>A chromosome-level genome assembly of Lolium multiflorum.</title>
        <authorList>
            <person name="Chen Y."/>
            <person name="Copetti D."/>
            <person name="Kolliker R."/>
            <person name="Studer B."/>
        </authorList>
    </citation>
    <scope>NUCLEOTIDE SEQUENCE</scope>
    <source>
        <strain evidence="2">02402/16</strain>
        <tissue evidence="2">Leaf</tissue>
    </source>
</reference>
<accession>A0AAD8U016</accession>
<organism evidence="2 3">
    <name type="scientific">Lolium multiflorum</name>
    <name type="common">Italian ryegrass</name>
    <name type="synonym">Lolium perenne subsp. multiflorum</name>
    <dbReference type="NCBI Taxonomy" id="4521"/>
    <lineage>
        <taxon>Eukaryota</taxon>
        <taxon>Viridiplantae</taxon>
        <taxon>Streptophyta</taxon>
        <taxon>Embryophyta</taxon>
        <taxon>Tracheophyta</taxon>
        <taxon>Spermatophyta</taxon>
        <taxon>Magnoliopsida</taxon>
        <taxon>Liliopsida</taxon>
        <taxon>Poales</taxon>
        <taxon>Poaceae</taxon>
        <taxon>BOP clade</taxon>
        <taxon>Pooideae</taxon>
        <taxon>Poodae</taxon>
        <taxon>Poeae</taxon>
        <taxon>Poeae Chloroplast Group 2 (Poeae type)</taxon>
        <taxon>Loliodinae</taxon>
        <taxon>Loliinae</taxon>
        <taxon>Lolium</taxon>
    </lineage>
</organism>
<feature type="compositionally biased region" description="Basic residues" evidence="1">
    <location>
        <begin position="83"/>
        <end position="94"/>
    </location>
</feature>
<evidence type="ECO:0000313" key="2">
    <source>
        <dbReference type="EMBL" id="KAK1695024.1"/>
    </source>
</evidence>